<dbReference type="PATRIC" id="fig|754476.3.peg.2943"/>
<gene>
    <name evidence="1" type="ordered locus">Q7A_2997</name>
</gene>
<reference evidence="1 2" key="2">
    <citation type="journal article" date="2013" name="Int. J. Syst. Evol. Microbiol.">
        <title>Methylophaga nitratireducenticrescens sp. nov. and Methylophaga frappieri sp. nov., isolated from the biofilm of the methanol-fed denitrification system treating the seawater at the Montreal Biodome.</title>
        <authorList>
            <person name="Villeneuve C."/>
            <person name="Martineau C."/>
            <person name="Mauffrey F."/>
            <person name="Villemur R."/>
        </authorList>
    </citation>
    <scope>NUCLEOTIDE SEQUENCE [LARGE SCALE GENOMIC DNA]</scope>
    <source>
        <strain evidence="1 2">JAM1</strain>
    </source>
</reference>
<dbReference type="eggNOG" id="COG3652">
    <property type="taxonomic scope" value="Bacteria"/>
</dbReference>
<dbReference type="AlphaFoldDB" id="I1XN03"/>
<evidence type="ECO:0000313" key="1">
    <source>
        <dbReference type="EMBL" id="AFI85772.1"/>
    </source>
</evidence>
<dbReference type="EMBL" id="CP003390">
    <property type="protein sequence ID" value="AFI85772.1"/>
    <property type="molecule type" value="Genomic_DNA"/>
</dbReference>
<organism evidence="1 2">
    <name type="scientific">Methylophaga nitratireducenticrescens</name>
    <dbReference type="NCBI Taxonomy" id="754476"/>
    <lineage>
        <taxon>Bacteria</taxon>
        <taxon>Pseudomonadati</taxon>
        <taxon>Pseudomonadota</taxon>
        <taxon>Gammaproteobacteria</taxon>
        <taxon>Thiotrichales</taxon>
        <taxon>Piscirickettsiaceae</taxon>
        <taxon>Methylophaga</taxon>
    </lineage>
</organism>
<accession>I1XN03</accession>
<dbReference type="SUPFAM" id="SSF47240">
    <property type="entry name" value="Ferritin-like"/>
    <property type="match status" value="1"/>
</dbReference>
<dbReference type="Proteomes" id="UP000009144">
    <property type="component" value="Chromosome"/>
</dbReference>
<dbReference type="KEGG" id="mej:Q7A_2997"/>
<dbReference type="InterPro" id="IPR019052">
    <property type="entry name" value="DUF2383"/>
</dbReference>
<dbReference type="STRING" id="754476.Q7A_2997"/>
<proteinExistence type="predicted"/>
<dbReference type="Pfam" id="PF09537">
    <property type="entry name" value="DUF2383"/>
    <property type="match status" value="1"/>
</dbReference>
<dbReference type="InterPro" id="IPR012347">
    <property type="entry name" value="Ferritin-like"/>
</dbReference>
<evidence type="ECO:0000313" key="2">
    <source>
        <dbReference type="Proteomes" id="UP000009144"/>
    </source>
</evidence>
<name>I1XN03_METNJ</name>
<dbReference type="HOGENOM" id="CLU_128722_1_0_6"/>
<dbReference type="OrthoDB" id="7166292at2"/>
<sequence>MNDEHMMNVIDESDVLGSTAVITKLSDLVALEFNAIETYEAAIERLENLDYRAKLTEFLGEHERHLLELCDAIIQEGGTPPDGGYYKQLLIKGPVVMAGIGGDKAILQAMLLNENLTNKLYQNANDEIFPGYIQLKLKQALGEVRHHRVWIESAVENLND</sequence>
<protein>
    <submittedName>
        <fullName evidence="1">Uncharacterized protein</fullName>
    </submittedName>
</protein>
<dbReference type="InterPro" id="IPR009078">
    <property type="entry name" value="Ferritin-like_SF"/>
</dbReference>
<keyword evidence="2" id="KW-1185">Reference proteome</keyword>
<dbReference type="CDD" id="cd00657">
    <property type="entry name" value="Ferritin_like"/>
    <property type="match status" value="1"/>
</dbReference>
<dbReference type="Gene3D" id="1.20.1260.10">
    <property type="match status" value="1"/>
</dbReference>
<reference evidence="1 2" key="1">
    <citation type="journal article" date="2012" name="J. Bacteriol.">
        <title>Complete genome sequences of Methylophaga sp. strain JAM1 and Methylophaga sp. strain JAM7.</title>
        <authorList>
            <person name="Villeneuve C."/>
            <person name="Martineau C."/>
            <person name="Mauffrey F."/>
            <person name="Villemur R."/>
        </authorList>
    </citation>
    <scope>NUCLEOTIDE SEQUENCE [LARGE SCALE GENOMIC DNA]</scope>
    <source>
        <strain evidence="1 2">JAM1</strain>
    </source>
</reference>